<dbReference type="Gene3D" id="2.40.160.20">
    <property type="match status" value="1"/>
</dbReference>
<dbReference type="InterPro" id="IPR002566">
    <property type="entry name" value="Msp4_OMP-like"/>
</dbReference>
<protein>
    <submittedName>
        <fullName evidence="4">Major surface protein 3</fullName>
    </submittedName>
</protein>
<dbReference type="AlphaFoldDB" id="Q84HV4"/>
<gene>
    <name evidence="4" type="primary">msp3E</name>
</gene>
<evidence type="ECO:0000256" key="1">
    <source>
        <dbReference type="SAM" id="Coils"/>
    </source>
</evidence>
<name>Q84HV4_ANAMA</name>
<evidence type="ECO:0000313" key="4">
    <source>
        <dbReference type="EMBL" id="AAO41093.1"/>
    </source>
</evidence>
<feature type="domain" description="Msp4/OMP-like" evidence="3">
    <location>
        <begin position="53"/>
        <end position="155"/>
    </location>
</feature>
<reference evidence="4" key="1">
    <citation type="submission" date="2002-07" db="EMBL/GenBank/DDBJ databases">
        <authorList>
            <person name="Meeus P.F.M."/>
            <person name="Brayton K.A."/>
            <person name="Palmer G.H."/>
            <person name="Barbet A.F."/>
        </authorList>
    </citation>
    <scope>NUCLEOTIDE SEQUENCE</scope>
    <source>
        <strain evidence="4">Florida</strain>
    </source>
</reference>
<dbReference type="Pfam" id="PF01617">
    <property type="entry name" value="Surface_Ag_2"/>
    <property type="match status" value="2"/>
</dbReference>
<accession>Q84HV4</accession>
<dbReference type="SUPFAM" id="SSF56925">
    <property type="entry name" value="OMPA-like"/>
    <property type="match status" value="1"/>
</dbReference>
<feature type="domain" description="Msp4/OMP-like" evidence="3">
    <location>
        <begin position="771"/>
        <end position="920"/>
    </location>
</feature>
<organism evidence="4">
    <name type="scientific">Anaplasma marginale</name>
    <dbReference type="NCBI Taxonomy" id="770"/>
    <lineage>
        <taxon>Bacteria</taxon>
        <taxon>Pseudomonadati</taxon>
        <taxon>Pseudomonadota</taxon>
        <taxon>Alphaproteobacteria</taxon>
        <taxon>Rickettsiales</taxon>
        <taxon>Anaplasmataceae</taxon>
        <taxon>Anaplasma</taxon>
    </lineage>
</organism>
<keyword evidence="1" id="KW-0175">Coiled coil</keyword>
<evidence type="ECO:0000256" key="2">
    <source>
        <dbReference type="SAM" id="SignalP"/>
    </source>
</evidence>
<evidence type="ECO:0000259" key="3">
    <source>
        <dbReference type="Pfam" id="PF01617"/>
    </source>
</evidence>
<feature type="signal peptide" evidence="2">
    <location>
        <begin position="1"/>
        <end position="33"/>
    </location>
</feature>
<dbReference type="EMBL" id="AF527424">
    <property type="protein sequence ID" value="AAO41093.1"/>
    <property type="molecule type" value="Genomic_DNA"/>
</dbReference>
<sequence length="920" mass="102506">MFRGRVVMMPKLRFLLIAGVSALGILHSMSAGAADRSKSRTQRLASGPALGKGNGSFYIGLDYNPTFNGIKDLKIIGETDEDEMDVLTGARGLFPMNALASNVTDFNSYHFDWSTPLPGLEFGNSTLALGGSIGYRIGGARVEVGIGHERFVIKGGDDTAFLLGRELALDTARGQLLSSALGRMSMGDVRRLKKEVVGSIGRGTASPVRAMFSREISDGDTLLAGEMVGVDEGLVIQELSRPEELEKLQHELAKQVSKLAELGELKWLEELEKLETEELEKVRGRLKQKTTKAKEKVRELKEKIKEEEEQKWLEKLEQLKPEEIEKLQGSEEIEKLRALVKEGLGDLERLEAKKLEEVKKVKEEVAIKVEDIEEVKDHVGELEKLEESELLKKIAEIGDLEQEQLEMKREIEKLESGTQLQERMKKLTERRKKLAAMTELQVLKSKLEELAAIRELKALRLEERLRELAKVKALTEKLQGLDVQEGLQLIGKIKAELGEQLDLLEKIKREEFKELVQQRAQAIRKENSTQAVGKLVTAAEGAEEIRVLRKLGQLDELIPEERLRELSKVKETLKQLKEIKLVDLERKLETMGELKKEIEKIKNAQELEKLEQEKIKEVEAALKKVKSGERVGSSLKEELKGQLEAGKLKEAKITKLKELVKELEKPGTVSQGELKEGKENLKSKLEELAAIRELKELGFKDWLRLRTLEELTEIAEQRGVATVMKAALASAMEMAKNRGWTDYLNSLDVSERANAARELIAAEKIRKWARDINNLDADERAMVAGAFARAVEGAEVIEVRAIGSTSVMLNACYDLLTDGIGVVPYACAGIGGNFVSVVDGHINPKFAYRVKAGLSYALTPEISAFAGAFYHKVLGDGDYDELPLSHISDYTGTAGKNKDTGIASFNFAYFGGELGVRFAF</sequence>
<reference evidence="4" key="2">
    <citation type="journal article" date="2003" name="Mol. Microbiol.">
        <title>Conservation of a gene conversion mechanism in two distantly related paralogues of Anaplasma marginale.</title>
        <authorList>
            <person name="Meeus P.F."/>
            <person name="Brayton K.A."/>
            <person name="Palmer G.H."/>
            <person name="Barbet A.F."/>
        </authorList>
    </citation>
    <scope>NUCLEOTIDE SEQUENCE</scope>
    <source>
        <strain evidence="4">Florida</strain>
    </source>
</reference>
<feature type="chain" id="PRO_5004298600" evidence="2">
    <location>
        <begin position="34"/>
        <end position="920"/>
    </location>
</feature>
<feature type="coiled-coil region" evidence="1">
    <location>
        <begin position="245"/>
        <end position="437"/>
    </location>
</feature>
<proteinExistence type="predicted"/>
<keyword evidence="2" id="KW-0732">Signal</keyword>
<dbReference type="InterPro" id="IPR011250">
    <property type="entry name" value="OMP/PagP_B-barrel"/>
</dbReference>
<feature type="coiled-coil region" evidence="1">
    <location>
        <begin position="581"/>
        <end position="624"/>
    </location>
</feature>